<dbReference type="Gene3D" id="3.30.70.930">
    <property type="match status" value="1"/>
</dbReference>
<protein>
    <recommendedName>
        <fullName evidence="2">Thiamine-binding protein domain-containing protein</fullName>
    </recommendedName>
</protein>
<evidence type="ECO:0000259" key="2">
    <source>
        <dbReference type="Pfam" id="PF01910"/>
    </source>
</evidence>
<organism evidence="3 4">
    <name type="scientific">Thermotoga petrophila</name>
    <dbReference type="NCBI Taxonomy" id="93929"/>
    <lineage>
        <taxon>Bacteria</taxon>
        <taxon>Thermotogati</taxon>
        <taxon>Thermotogota</taxon>
        <taxon>Thermotogae</taxon>
        <taxon>Thermotogales</taxon>
        <taxon>Thermotogaceae</taxon>
        <taxon>Thermotoga</taxon>
    </lineage>
</organism>
<dbReference type="SUPFAM" id="SSF89957">
    <property type="entry name" value="MTH1187/YkoF-like"/>
    <property type="match status" value="1"/>
</dbReference>
<dbReference type="Pfam" id="PF01910">
    <property type="entry name" value="Thiamine_BP"/>
    <property type="match status" value="1"/>
</dbReference>
<proteinExistence type="inferred from homology"/>
<dbReference type="InterPro" id="IPR051614">
    <property type="entry name" value="UPF0045_domain"/>
</dbReference>
<dbReference type="Proteomes" id="UP000058636">
    <property type="component" value="Unassembled WGS sequence"/>
</dbReference>
<gene>
    <name evidence="3" type="ORF">XD57_0902</name>
</gene>
<dbReference type="PATRIC" id="fig|93930.3.peg.1755"/>
<sequence length="94" mass="10780">MPKVTVSIKVVPAVEDGRLHEVIDRAIEKIASWGMKYEVGPSSTTVEGDFDEIMDRVKELARYLENFTKRFVLQLDVDYRSGGITIEEKVSKYR</sequence>
<dbReference type="EMBL" id="LGFG01000065">
    <property type="protein sequence ID" value="KUK23001.1"/>
    <property type="molecule type" value="Genomic_DNA"/>
</dbReference>
<dbReference type="InterPro" id="IPR029756">
    <property type="entry name" value="MTH1187/YkoF-like"/>
</dbReference>
<comment type="similarity">
    <text evidence="1">Belongs to the UPF0045 family.</text>
</comment>
<dbReference type="PANTHER" id="PTHR33777:SF1">
    <property type="entry name" value="UPF0045 PROTEIN ECM15"/>
    <property type="match status" value="1"/>
</dbReference>
<dbReference type="InterPro" id="IPR002767">
    <property type="entry name" value="Thiamine_BP"/>
</dbReference>
<dbReference type="PANTHER" id="PTHR33777">
    <property type="entry name" value="UPF0045 PROTEIN ECM15"/>
    <property type="match status" value="1"/>
</dbReference>
<evidence type="ECO:0000313" key="4">
    <source>
        <dbReference type="Proteomes" id="UP000058636"/>
    </source>
</evidence>
<accession>A0A117L2M7</accession>
<evidence type="ECO:0000256" key="1">
    <source>
        <dbReference type="ARBA" id="ARBA00010272"/>
    </source>
</evidence>
<name>A0A117L2M7_9THEM</name>
<evidence type="ECO:0000313" key="3">
    <source>
        <dbReference type="EMBL" id="KUK23001.1"/>
    </source>
</evidence>
<feature type="domain" description="Thiamine-binding protein" evidence="2">
    <location>
        <begin position="6"/>
        <end position="93"/>
    </location>
</feature>
<dbReference type="AlphaFoldDB" id="A0A117L2M7"/>
<reference evidence="3 4" key="1">
    <citation type="journal article" date="2015" name="MBio">
        <title>Genome-Resolved Metagenomic Analysis Reveals Roles for Candidate Phyla and Other Microbial Community Members in Biogeochemical Transformations in Oil Reservoirs.</title>
        <authorList>
            <person name="Hu P."/>
            <person name="Tom L."/>
            <person name="Singh A."/>
            <person name="Thomas B.C."/>
            <person name="Baker B.J."/>
            <person name="Piceno Y.M."/>
            <person name="Andersen G.L."/>
            <person name="Banfield J.F."/>
        </authorList>
    </citation>
    <scope>NUCLEOTIDE SEQUENCE [LARGE SCALE GENOMIC DNA]</scope>
    <source>
        <strain evidence="3">46_26</strain>
    </source>
</reference>
<comment type="caution">
    <text evidence="3">The sequence shown here is derived from an EMBL/GenBank/DDBJ whole genome shotgun (WGS) entry which is preliminary data.</text>
</comment>
<dbReference type="GO" id="GO:0005829">
    <property type="term" value="C:cytosol"/>
    <property type="evidence" value="ECO:0007669"/>
    <property type="project" value="TreeGrafter"/>
</dbReference>